<protein>
    <submittedName>
        <fullName evidence="2">MBL fold metallo-hydrolase</fullName>
    </submittedName>
</protein>
<dbReference type="AlphaFoldDB" id="A0A974NMG0"/>
<sequence length="268" mass="30179">MIVFQNETVVVFQSSLYQTTSTLIDAETALLLIDPAWLPAEVSEIQSYVAAIRRGRPLYLLFTHSDFDHIIGYGAFPEAIVIASAAFTNHPAKDYPVKQIHDFDTKYYLKRFYPISYPEVEVAVANDGETMKVGNCALTFYLAPGHTNDGLLTVIEPEGVLAAGDHLSDVEFPFIYDSYESYLETINKIKNIVDSGNIEILIPGHGSVTNSEKAIQQRVNQSIHYLHSLRQSDGHEEVTEQYEFFEGMKDVHLHNVKVAARKESQFED</sequence>
<evidence type="ECO:0000259" key="1">
    <source>
        <dbReference type="SMART" id="SM00849"/>
    </source>
</evidence>
<dbReference type="EMBL" id="CP068053">
    <property type="protein sequence ID" value="QQT00406.1"/>
    <property type="molecule type" value="Genomic_DNA"/>
</dbReference>
<dbReference type="InterPro" id="IPR036866">
    <property type="entry name" value="RibonucZ/Hydroxyglut_hydro"/>
</dbReference>
<keyword evidence="3" id="KW-1185">Reference proteome</keyword>
<dbReference type="InterPro" id="IPR050855">
    <property type="entry name" value="NDM-1-like"/>
</dbReference>
<name>A0A974NMG0_PERPY</name>
<accession>A0A974NMG0</accession>
<evidence type="ECO:0000313" key="3">
    <source>
        <dbReference type="Proteomes" id="UP000595254"/>
    </source>
</evidence>
<dbReference type="SUPFAM" id="SSF56281">
    <property type="entry name" value="Metallo-hydrolase/oxidoreductase"/>
    <property type="match status" value="1"/>
</dbReference>
<dbReference type="SMART" id="SM00849">
    <property type="entry name" value="Lactamase_B"/>
    <property type="match status" value="1"/>
</dbReference>
<dbReference type="InterPro" id="IPR001279">
    <property type="entry name" value="Metallo-B-lactamas"/>
</dbReference>
<dbReference type="Gene3D" id="3.60.15.10">
    <property type="entry name" value="Ribonuclease Z/Hydroxyacylglutathione hydrolase-like"/>
    <property type="match status" value="1"/>
</dbReference>
<gene>
    <name evidence="2" type="ORF">I6J18_23085</name>
</gene>
<organism evidence="2 3">
    <name type="scientific">Peribacillus psychrosaccharolyticus</name>
    <name type="common">Bacillus psychrosaccharolyticus</name>
    <dbReference type="NCBI Taxonomy" id="1407"/>
    <lineage>
        <taxon>Bacteria</taxon>
        <taxon>Bacillati</taxon>
        <taxon>Bacillota</taxon>
        <taxon>Bacilli</taxon>
        <taxon>Bacillales</taxon>
        <taxon>Bacillaceae</taxon>
        <taxon>Peribacillus</taxon>
    </lineage>
</organism>
<proteinExistence type="predicted"/>
<dbReference type="Proteomes" id="UP000595254">
    <property type="component" value="Chromosome"/>
</dbReference>
<dbReference type="KEGG" id="ppsr:I6J18_23085"/>
<reference evidence="2 3" key="1">
    <citation type="submission" date="2021-01" db="EMBL/GenBank/DDBJ databases">
        <title>FDA dAtabase for Regulatory Grade micrObial Sequences (FDA-ARGOS): Supporting development and validation of Infectious Disease Dx tests.</title>
        <authorList>
            <person name="Nelson B."/>
            <person name="Plummer A."/>
            <person name="Tallon L."/>
            <person name="Sadzewicz L."/>
            <person name="Zhao X."/>
            <person name="Boylan J."/>
            <person name="Ott S."/>
            <person name="Bowen H."/>
            <person name="Vavikolanu K."/>
            <person name="Mehta A."/>
            <person name="Aluvathingal J."/>
            <person name="Nadendla S."/>
            <person name="Myers T."/>
            <person name="Yan Y."/>
            <person name="Sichtig H."/>
        </authorList>
    </citation>
    <scope>NUCLEOTIDE SEQUENCE [LARGE SCALE GENOMIC DNA]</scope>
    <source>
        <strain evidence="2 3">FDAARGOS_1161</strain>
    </source>
</reference>
<dbReference type="PANTHER" id="PTHR42951">
    <property type="entry name" value="METALLO-BETA-LACTAMASE DOMAIN-CONTAINING"/>
    <property type="match status" value="1"/>
</dbReference>
<feature type="domain" description="Metallo-beta-lactamase" evidence="1">
    <location>
        <begin position="18"/>
        <end position="205"/>
    </location>
</feature>
<evidence type="ECO:0000313" key="2">
    <source>
        <dbReference type="EMBL" id="QQT00406.1"/>
    </source>
</evidence>
<dbReference type="Pfam" id="PF00753">
    <property type="entry name" value="Lactamase_B"/>
    <property type="match status" value="1"/>
</dbReference>
<dbReference type="RefSeq" id="WP_040374767.1">
    <property type="nucleotide sequence ID" value="NZ_CP068053.1"/>
</dbReference>